<dbReference type="GeneID" id="35870058"/>
<dbReference type="Proteomes" id="UP000182692">
    <property type="component" value="Unassembled WGS sequence"/>
</dbReference>
<keyword evidence="1" id="KW-0812">Transmembrane</keyword>
<dbReference type="RefSeq" id="WP_017010072.1">
    <property type="nucleotide sequence ID" value="NZ_FOWR01000080.1"/>
</dbReference>
<organism evidence="2 3">
    <name type="scientific">Enterovibrio norvegicus DSM 15893</name>
    <dbReference type="NCBI Taxonomy" id="1121869"/>
    <lineage>
        <taxon>Bacteria</taxon>
        <taxon>Pseudomonadati</taxon>
        <taxon>Pseudomonadota</taxon>
        <taxon>Gammaproteobacteria</taxon>
        <taxon>Vibrionales</taxon>
        <taxon>Vibrionaceae</taxon>
        <taxon>Enterovibrio</taxon>
    </lineage>
</organism>
<accession>A0A1I5XXU3</accession>
<dbReference type="OrthoDB" id="5918948at2"/>
<gene>
    <name evidence="2" type="ORF">SAMN03084138_04880</name>
</gene>
<protein>
    <recommendedName>
        <fullName evidence="4">DUF2946 domain-containing protein</fullName>
    </recommendedName>
</protein>
<evidence type="ECO:0000256" key="1">
    <source>
        <dbReference type="SAM" id="Phobius"/>
    </source>
</evidence>
<keyword evidence="1" id="KW-0472">Membrane</keyword>
<sequence>MLYYNITYRYTCDVMLLLFRKGLPLILVVLLGWQGLLVAEHKGSHHHELKTDAHCTICVLGSPAVLGHDLPMPVTWLVESGESTFLVSLPLIVSITAKARSPPRNLLNVI</sequence>
<name>A0A1I5XXU3_9GAMM</name>
<evidence type="ECO:0000313" key="3">
    <source>
        <dbReference type="Proteomes" id="UP000182692"/>
    </source>
</evidence>
<evidence type="ECO:0008006" key="4">
    <source>
        <dbReference type="Google" id="ProtNLM"/>
    </source>
</evidence>
<dbReference type="STRING" id="1121869.SAMN03084138_04880"/>
<evidence type="ECO:0000313" key="2">
    <source>
        <dbReference type="EMBL" id="SFQ36773.1"/>
    </source>
</evidence>
<proteinExistence type="predicted"/>
<keyword evidence="1" id="KW-1133">Transmembrane helix</keyword>
<reference evidence="2 3" key="1">
    <citation type="submission" date="2016-10" db="EMBL/GenBank/DDBJ databases">
        <authorList>
            <person name="de Groot N.N."/>
        </authorList>
    </citation>
    <scope>NUCLEOTIDE SEQUENCE [LARGE SCALE GENOMIC DNA]</scope>
    <source>
        <strain evidence="2 3">DSM 15893</strain>
    </source>
</reference>
<dbReference type="EMBL" id="FOWR01000080">
    <property type="protein sequence ID" value="SFQ36773.1"/>
    <property type="molecule type" value="Genomic_DNA"/>
</dbReference>
<dbReference type="AlphaFoldDB" id="A0A1I5XXU3"/>
<feature type="transmembrane region" description="Helical" evidence="1">
    <location>
        <begin position="22"/>
        <end position="39"/>
    </location>
</feature>